<accession>A0A1F5EUX7</accession>
<evidence type="ECO:0000313" key="1">
    <source>
        <dbReference type="EMBL" id="OGD71076.1"/>
    </source>
</evidence>
<protein>
    <submittedName>
        <fullName evidence="1">Uncharacterized protein</fullName>
    </submittedName>
</protein>
<proteinExistence type="predicted"/>
<dbReference type="Proteomes" id="UP000177979">
    <property type="component" value="Unassembled WGS sequence"/>
</dbReference>
<dbReference type="AlphaFoldDB" id="A0A1F5EUX7"/>
<comment type="caution">
    <text evidence="1">The sequence shown here is derived from an EMBL/GenBank/DDBJ whole genome shotgun (WGS) entry which is preliminary data.</text>
</comment>
<sequence length="192" mass="21976">MKLNFRLGKIVDYAHKKVDVSVATSKFFSKKSANKLLENSVVSALFNEWLIFDYRNKLGTSIIAEYYLKNPDSLTKDQLKQLEQVVKTERYEVMEVISITRDKGLSIRIVRTGEILFVDDLAGSRSATVPSLFFNRLAKTDGKWIFVGCDNVSFPTRLSETARKHFAKILNKEKNTPKLVLDVFGDRFVNND</sequence>
<evidence type="ECO:0000313" key="2">
    <source>
        <dbReference type="Proteomes" id="UP000177979"/>
    </source>
</evidence>
<dbReference type="STRING" id="1817722.A2703_01405"/>
<gene>
    <name evidence="1" type="ORF">A2703_01405</name>
</gene>
<name>A0A1F5EUX7_9BACT</name>
<organism evidence="1 2">
    <name type="scientific">Candidatus Collierbacteria bacterium RIFCSPHIGHO2_01_FULL_50_25</name>
    <dbReference type="NCBI Taxonomy" id="1817722"/>
    <lineage>
        <taxon>Bacteria</taxon>
        <taxon>Candidatus Collieribacteriota</taxon>
    </lineage>
</organism>
<reference evidence="1 2" key="1">
    <citation type="journal article" date="2016" name="Nat. Commun.">
        <title>Thousands of microbial genomes shed light on interconnected biogeochemical processes in an aquifer system.</title>
        <authorList>
            <person name="Anantharaman K."/>
            <person name="Brown C.T."/>
            <person name="Hug L.A."/>
            <person name="Sharon I."/>
            <person name="Castelle C.J."/>
            <person name="Probst A.J."/>
            <person name="Thomas B.C."/>
            <person name="Singh A."/>
            <person name="Wilkins M.J."/>
            <person name="Karaoz U."/>
            <person name="Brodie E.L."/>
            <person name="Williams K.H."/>
            <person name="Hubbard S.S."/>
            <person name="Banfield J.F."/>
        </authorList>
    </citation>
    <scope>NUCLEOTIDE SEQUENCE [LARGE SCALE GENOMIC DNA]</scope>
</reference>
<dbReference type="EMBL" id="MFAG01000041">
    <property type="protein sequence ID" value="OGD71076.1"/>
    <property type="molecule type" value="Genomic_DNA"/>
</dbReference>